<comment type="caution">
    <text evidence="3">The sequence shown here is derived from an EMBL/GenBank/DDBJ whole genome shotgun (WGS) entry which is preliminary data.</text>
</comment>
<name>A0A852UVZ2_9ACTN</name>
<evidence type="ECO:0000256" key="1">
    <source>
        <dbReference type="SAM" id="SignalP"/>
    </source>
</evidence>
<dbReference type="Proteomes" id="UP000576393">
    <property type="component" value="Unassembled WGS sequence"/>
</dbReference>
<dbReference type="RefSeq" id="WP_179819394.1">
    <property type="nucleotide sequence ID" value="NZ_JACCCO010000001.1"/>
</dbReference>
<sequence length="346" mass="36858">MRAHRRRGPLALALALVTCAAACSGPGDQTPLKGGMPPGSTPTSASLAKPPVTLEEADDALEGVLDAEGVLSGATPHLAADRRNMLAQTCEAQQALSSAAFNVSPDAPPHHTWGRPRLLVPRVQRAPYWFAAVVSREDSAGGSRTAVLTLTERDDRWCVSSTALLEPGEKIPEIARDAEGYATALDQDDRSVEISPRLMAPLHATAAEQGNQGIAAGLIEKGRRTTGYAEEIATERKKYKADDCQAYDSIFGASGYPVRALRTADGGAMVVYSLVRTDTLTNKVPPCAMIRVPRHLKPLVSGSDLPVKELRIVETQPYVSVVPRRNAHVPARVIAYLGAVTKVFGT</sequence>
<organism evidence="3 4">
    <name type="scientific">Streptosporangium sandarakinum</name>
    <dbReference type="NCBI Taxonomy" id="1260955"/>
    <lineage>
        <taxon>Bacteria</taxon>
        <taxon>Bacillati</taxon>
        <taxon>Actinomycetota</taxon>
        <taxon>Actinomycetes</taxon>
        <taxon>Streptosporangiales</taxon>
        <taxon>Streptosporangiaceae</taxon>
        <taxon>Streptosporangium</taxon>
    </lineage>
</organism>
<accession>A0A852UVZ2</accession>
<evidence type="ECO:0000259" key="2">
    <source>
        <dbReference type="Pfam" id="PF26366"/>
    </source>
</evidence>
<dbReference type="InterPro" id="IPR058407">
    <property type="entry name" value="DUF8094"/>
</dbReference>
<evidence type="ECO:0000313" key="4">
    <source>
        <dbReference type="Proteomes" id="UP000576393"/>
    </source>
</evidence>
<keyword evidence="1" id="KW-0732">Signal</keyword>
<gene>
    <name evidence="3" type="ORF">HDA43_001945</name>
</gene>
<keyword evidence="4" id="KW-1185">Reference proteome</keyword>
<reference evidence="3 4" key="1">
    <citation type="submission" date="2020-07" db="EMBL/GenBank/DDBJ databases">
        <title>Sequencing the genomes of 1000 actinobacteria strains.</title>
        <authorList>
            <person name="Klenk H.-P."/>
        </authorList>
    </citation>
    <scope>NUCLEOTIDE SEQUENCE [LARGE SCALE GENOMIC DNA]</scope>
    <source>
        <strain evidence="3 4">DSM 45763</strain>
    </source>
</reference>
<dbReference type="EMBL" id="JACCCO010000001">
    <property type="protein sequence ID" value="NYF39786.1"/>
    <property type="molecule type" value="Genomic_DNA"/>
</dbReference>
<dbReference type="Pfam" id="PF26366">
    <property type="entry name" value="DUF8094"/>
    <property type="match status" value="1"/>
</dbReference>
<evidence type="ECO:0000313" key="3">
    <source>
        <dbReference type="EMBL" id="NYF39786.1"/>
    </source>
</evidence>
<feature type="chain" id="PRO_5039674930" description="DUF8094 domain-containing protein" evidence="1">
    <location>
        <begin position="25"/>
        <end position="346"/>
    </location>
</feature>
<proteinExistence type="predicted"/>
<feature type="signal peptide" evidence="1">
    <location>
        <begin position="1"/>
        <end position="24"/>
    </location>
</feature>
<feature type="domain" description="DUF8094" evidence="2">
    <location>
        <begin position="111"/>
        <end position="342"/>
    </location>
</feature>
<protein>
    <recommendedName>
        <fullName evidence="2">DUF8094 domain-containing protein</fullName>
    </recommendedName>
</protein>
<dbReference type="AlphaFoldDB" id="A0A852UVZ2"/>